<dbReference type="InterPro" id="IPR001308">
    <property type="entry name" value="ETF_a/FixB"/>
</dbReference>
<feature type="binding site" evidence="3">
    <location>
        <position position="211"/>
    </location>
    <ligand>
        <name>FAD</name>
        <dbReference type="ChEBI" id="CHEBI:57692"/>
    </ligand>
</feature>
<feature type="domain" description="Electron transfer flavoprotein alpha/beta-subunit N-terminal" evidence="4">
    <location>
        <begin position="3"/>
        <end position="188"/>
    </location>
</feature>
<sequence length="325" mass="33793">MPVLVYTENAGGKFKKSIFEVVSYAKAIADAQSTTLTAISIGDVSADDLALLGKYGADKVLNVSADKLKNFVNQAYASVIAEAAKSEGADIVVLSNSFSGRGLAPRVGAKLDAGVADGAVSLPELSGGKFSIKKTAFSGKAFAVVELTSAKKVIALTPNSYQVVDKGTSAKVEDFSVDVKESDFKAMLKEIVRSTDKISLPDADIVVSGGRGLKGPENWGMVEELANLLGAATACSKPVSDAGWRPHSEHVGQTGIAVSPNLYIAIGISGAIQHLAGISRSKVIVVINKDPEAPFFKVADYGIVGDAFEVVPKLIEAVKAYKATA</sequence>
<proteinExistence type="inferred from homology"/>
<comment type="similarity">
    <text evidence="1">Belongs to the ETF alpha-subunit/FixB family.</text>
</comment>
<dbReference type="Pfam" id="PF01012">
    <property type="entry name" value="ETF"/>
    <property type="match status" value="1"/>
</dbReference>
<protein>
    <submittedName>
        <fullName evidence="5">Electron transfer flavoprotein subunit alpha/FixB family protein</fullName>
    </submittedName>
</protein>
<organism evidence="5 6">
    <name type="scientific">Mucilaginibacter mali</name>
    <dbReference type="NCBI Taxonomy" id="2740462"/>
    <lineage>
        <taxon>Bacteria</taxon>
        <taxon>Pseudomonadati</taxon>
        <taxon>Bacteroidota</taxon>
        <taxon>Sphingobacteriia</taxon>
        <taxon>Sphingobacteriales</taxon>
        <taxon>Sphingobacteriaceae</taxon>
        <taxon>Mucilaginibacter</taxon>
    </lineage>
</organism>
<dbReference type="Gene3D" id="3.40.50.1220">
    <property type="entry name" value="TPP-binding domain"/>
    <property type="match status" value="1"/>
</dbReference>
<dbReference type="InterPro" id="IPR029035">
    <property type="entry name" value="DHS-like_NAD/FAD-binding_dom"/>
</dbReference>
<accession>A0A7D4TNH1</accession>
<evidence type="ECO:0000256" key="2">
    <source>
        <dbReference type="ARBA" id="ARBA00022982"/>
    </source>
</evidence>
<keyword evidence="3" id="KW-0285">Flavoprotein</keyword>
<dbReference type="PANTHER" id="PTHR43153">
    <property type="entry name" value="ELECTRON TRANSFER FLAVOPROTEIN ALPHA"/>
    <property type="match status" value="1"/>
</dbReference>
<dbReference type="Pfam" id="PF00766">
    <property type="entry name" value="ETF_alpha"/>
    <property type="match status" value="1"/>
</dbReference>
<dbReference type="SUPFAM" id="SSF52467">
    <property type="entry name" value="DHS-like NAD/FAD-binding domain"/>
    <property type="match status" value="1"/>
</dbReference>
<dbReference type="KEGG" id="mmab:HQ865_08930"/>
<dbReference type="Gene3D" id="3.40.50.620">
    <property type="entry name" value="HUPs"/>
    <property type="match status" value="1"/>
</dbReference>
<dbReference type="GO" id="GO:0009055">
    <property type="term" value="F:electron transfer activity"/>
    <property type="evidence" value="ECO:0007669"/>
    <property type="project" value="InterPro"/>
</dbReference>
<feature type="binding site" evidence="3">
    <location>
        <begin position="267"/>
        <end position="274"/>
    </location>
    <ligand>
        <name>FAD</name>
        <dbReference type="ChEBI" id="CHEBI:57692"/>
    </ligand>
</feature>
<dbReference type="SMART" id="SM00893">
    <property type="entry name" value="ETF"/>
    <property type="match status" value="1"/>
</dbReference>
<keyword evidence="6" id="KW-1185">Reference proteome</keyword>
<dbReference type="InterPro" id="IPR014729">
    <property type="entry name" value="Rossmann-like_a/b/a_fold"/>
</dbReference>
<dbReference type="Proteomes" id="UP000505355">
    <property type="component" value="Chromosome"/>
</dbReference>
<feature type="binding site" evidence="3">
    <location>
        <position position="288"/>
    </location>
    <ligand>
        <name>FAD</name>
        <dbReference type="ChEBI" id="CHEBI:57692"/>
    </ligand>
</feature>
<keyword evidence="2" id="KW-0813">Transport</keyword>
<dbReference type="GO" id="GO:0033539">
    <property type="term" value="P:fatty acid beta-oxidation using acyl-CoA dehydrogenase"/>
    <property type="evidence" value="ECO:0007669"/>
    <property type="project" value="TreeGrafter"/>
</dbReference>
<name>A0A7D4TNH1_9SPHI</name>
<dbReference type="AlphaFoldDB" id="A0A7D4TNH1"/>
<dbReference type="InterPro" id="IPR014731">
    <property type="entry name" value="ETF_asu_C"/>
</dbReference>
<dbReference type="SUPFAM" id="SSF52402">
    <property type="entry name" value="Adenine nucleotide alpha hydrolases-like"/>
    <property type="match status" value="1"/>
</dbReference>
<dbReference type="EMBL" id="CP054139">
    <property type="protein sequence ID" value="QKJ29874.1"/>
    <property type="molecule type" value="Genomic_DNA"/>
</dbReference>
<keyword evidence="2" id="KW-0249">Electron transport</keyword>
<evidence type="ECO:0000313" key="6">
    <source>
        <dbReference type="Proteomes" id="UP000505355"/>
    </source>
</evidence>
<reference evidence="5 6" key="1">
    <citation type="submission" date="2020-05" db="EMBL/GenBank/DDBJ databases">
        <title>Mucilaginibacter mali sp. nov.</title>
        <authorList>
            <person name="Kim H.S."/>
            <person name="Lee K.C."/>
            <person name="Suh M.K."/>
            <person name="Kim J.-S."/>
            <person name="Han K.-I."/>
            <person name="Eom M.K."/>
            <person name="Shin Y.K."/>
            <person name="Lee J.-S."/>
        </authorList>
    </citation>
    <scope>NUCLEOTIDE SEQUENCE [LARGE SCALE GENOMIC DNA]</scope>
    <source>
        <strain evidence="5 6">G2-14</strain>
    </source>
</reference>
<evidence type="ECO:0000256" key="1">
    <source>
        <dbReference type="ARBA" id="ARBA00005817"/>
    </source>
</evidence>
<dbReference type="InterPro" id="IPR014730">
    <property type="entry name" value="ETF_a/b_N"/>
</dbReference>
<dbReference type="PANTHER" id="PTHR43153:SF1">
    <property type="entry name" value="ELECTRON TRANSFER FLAVOPROTEIN SUBUNIT ALPHA, MITOCHONDRIAL"/>
    <property type="match status" value="1"/>
</dbReference>
<keyword evidence="3" id="KW-0274">FAD</keyword>
<dbReference type="RefSeq" id="WP_173414564.1">
    <property type="nucleotide sequence ID" value="NZ_CP054139.1"/>
</dbReference>
<evidence type="ECO:0000256" key="3">
    <source>
        <dbReference type="PIRSR" id="PIRSR000089-1"/>
    </source>
</evidence>
<evidence type="ECO:0000313" key="5">
    <source>
        <dbReference type="EMBL" id="QKJ29874.1"/>
    </source>
</evidence>
<dbReference type="PIRSF" id="PIRSF000089">
    <property type="entry name" value="Electra_flavoP_a"/>
    <property type="match status" value="1"/>
</dbReference>
<gene>
    <name evidence="5" type="ORF">HQ865_08930</name>
</gene>
<dbReference type="GO" id="GO:0050660">
    <property type="term" value="F:flavin adenine dinucleotide binding"/>
    <property type="evidence" value="ECO:0007669"/>
    <property type="project" value="InterPro"/>
</dbReference>
<evidence type="ECO:0000259" key="4">
    <source>
        <dbReference type="SMART" id="SM00893"/>
    </source>
</evidence>
<comment type="cofactor">
    <cofactor evidence="3">
        <name>FAD</name>
        <dbReference type="ChEBI" id="CHEBI:57692"/>
    </cofactor>
    <text evidence="3">Binds 1 FAD per dimer.</text>
</comment>